<keyword evidence="4 6" id="KW-1133">Transmembrane helix</keyword>
<dbReference type="GO" id="GO:0008360">
    <property type="term" value="P:regulation of cell shape"/>
    <property type="evidence" value="ECO:0007669"/>
    <property type="project" value="UniProtKB-KW"/>
</dbReference>
<feature type="transmembrane region" description="Helical" evidence="6">
    <location>
        <begin position="100"/>
        <end position="120"/>
    </location>
</feature>
<reference evidence="7" key="2">
    <citation type="submission" date="2021-04" db="EMBL/GenBank/DDBJ databases">
        <authorList>
            <person name="Gilroy R."/>
        </authorList>
    </citation>
    <scope>NUCLEOTIDE SEQUENCE</scope>
    <source>
        <strain evidence="7">CHK198-12963</strain>
    </source>
</reference>
<sequence length="454" mass="50436">MANLIAVISKYVMIFLMVIYTYANFRFFTLSDPEKQRKVCGRQNRCMFCIHFLAYLTLSLRAENEGIRMMLWAFFGAQVVFFLCYIYLYRLIYRNVSRLLVNNTCMLLCVGMIMLTRISMARGSLDNVLRQFVIVVASAAVTWLIPYVMERFWQLYRLQWIYAGAGIALLLVVCVAGNTSFGAQLSLTIGGVSLQPSEFVKITFVFFAAAMFYQSLEFQTILVTTAAAAAHVVILALSRDLGGAFLFFVTYVAMLFVATGKWLYLAAGTGGGVLAAMGGYRLFGHVQRRVSAWMNPWADIENTGYQITQSLFAIGTGGWFGMGLCQGMPQKIPVVEKDFIFSAIAEELGGIFAVCVILICLGCFLQFMLIATRMQAVFYKLIAVGLGLEYITQVFLTVGGVTKFIPSTGVTLPFVSYGGSSILSTFILFGVMQGLHILKLDDEEELEMEEGGGR</sequence>
<feature type="transmembrane region" description="Helical" evidence="6">
    <location>
        <begin position="349"/>
        <end position="370"/>
    </location>
</feature>
<name>A0A9D2PWM6_9FIRM</name>
<evidence type="ECO:0000256" key="1">
    <source>
        <dbReference type="ARBA" id="ARBA00004141"/>
    </source>
</evidence>
<evidence type="ECO:0000256" key="6">
    <source>
        <dbReference type="SAM" id="Phobius"/>
    </source>
</evidence>
<dbReference type="GO" id="GO:0015648">
    <property type="term" value="F:lipid-linked peptidoglycan transporter activity"/>
    <property type="evidence" value="ECO:0007669"/>
    <property type="project" value="TreeGrafter"/>
</dbReference>
<comment type="caution">
    <text evidence="7">The sequence shown here is derived from an EMBL/GenBank/DDBJ whole genome shotgun (WGS) entry which is preliminary data.</text>
</comment>
<feature type="transmembrane region" description="Helical" evidence="6">
    <location>
        <begin position="6"/>
        <end position="25"/>
    </location>
</feature>
<dbReference type="PANTHER" id="PTHR30474:SF3">
    <property type="entry name" value="PEPTIDOGLYCAN GLYCOSYLTRANSFERASE RODA"/>
    <property type="match status" value="1"/>
</dbReference>
<keyword evidence="3" id="KW-0133">Cell shape</keyword>
<accession>A0A9D2PWM6</accession>
<dbReference type="GO" id="GO:0032153">
    <property type="term" value="C:cell division site"/>
    <property type="evidence" value="ECO:0007669"/>
    <property type="project" value="TreeGrafter"/>
</dbReference>
<dbReference type="GO" id="GO:0051301">
    <property type="term" value="P:cell division"/>
    <property type="evidence" value="ECO:0007669"/>
    <property type="project" value="InterPro"/>
</dbReference>
<dbReference type="PANTHER" id="PTHR30474">
    <property type="entry name" value="CELL CYCLE PROTEIN"/>
    <property type="match status" value="1"/>
</dbReference>
<gene>
    <name evidence="7" type="ORF">H9931_11785</name>
</gene>
<feature type="transmembrane region" description="Helical" evidence="6">
    <location>
        <begin position="228"/>
        <end position="256"/>
    </location>
</feature>
<evidence type="ECO:0000256" key="5">
    <source>
        <dbReference type="ARBA" id="ARBA00023136"/>
    </source>
</evidence>
<proteinExistence type="predicted"/>
<dbReference type="EMBL" id="DWWB01000067">
    <property type="protein sequence ID" value="HJC67370.1"/>
    <property type="molecule type" value="Genomic_DNA"/>
</dbReference>
<keyword evidence="5 6" id="KW-0472">Membrane</keyword>
<feature type="transmembrane region" description="Helical" evidence="6">
    <location>
        <begin position="262"/>
        <end position="283"/>
    </location>
</feature>
<feature type="transmembrane region" description="Helical" evidence="6">
    <location>
        <begin position="160"/>
        <end position="179"/>
    </location>
</feature>
<protein>
    <submittedName>
        <fullName evidence="7">FtsW/RodA/SpoVE family cell cycle protein</fullName>
    </submittedName>
</protein>
<dbReference type="Pfam" id="PF01098">
    <property type="entry name" value="FTSW_RODA_SPOVE"/>
    <property type="match status" value="1"/>
</dbReference>
<feature type="transmembrane region" description="Helical" evidence="6">
    <location>
        <begin position="377"/>
        <end position="398"/>
    </location>
</feature>
<dbReference type="Proteomes" id="UP000823863">
    <property type="component" value="Unassembled WGS sequence"/>
</dbReference>
<evidence type="ECO:0000256" key="4">
    <source>
        <dbReference type="ARBA" id="ARBA00022989"/>
    </source>
</evidence>
<reference evidence="7" key="1">
    <citation type="journal article" date="2021" name="PeerJ">
        <title>Extensive microbial diversity within the chicken gut microbiome revealed by metagenomics and culture.</title>
        <authorList>
            <person name="Gilroy R."/>
            <person name="Ravi A."/>
            <person name="Getino M."/>
            <person name="Pursley I."/>
            <person name="Horton D.L."/>
            <person name="Alikhan N.F."/>
            <person name="Baker D."/>
            <person name="Gharbi K."/>
            <person name="Hall N."/>
            <person name="Watson M."/>
            <person name="Adriaenssens E.M."/>
            <person name="Foster-Nyarko E."/>
            <person name="Jarju S."/>
            <person name="Secka A."/>
            <person name="Antonio M."/>
            <person name="Oren A."/>
            <person name="Chaudhuri R.R."/>
            <person name="La Ragione R."/>
            <person name="Hildebrand F."/>
            <person name="Pallen M.J."/>
        </authorList>
    </citation>
    <scope>NUCLEOTIDE SEQUENCE</scope>
    <source>
        <strain evidence="7">CHK198-12963</strain>
    </source>
</reference>
<feature type="transmembrane region" description="Helical" evidence="6">
    <location>
        <begin position="132"/>
        <end position="148"/>
    </location>
</feature>
<evidence type="ECO:0000313" key="7">
    <source>
        <dbReference type="EMBL" id="HJC67370.1"/>
    </source>
</evidence>
<evidence type="ECO:0000256" key="3">
    <source>
        <dbReference type="ARBA" id="ARBA00022960"/>
    </source>
</evidence>
<feature type="transmembrane region" description="Helical" evidence="6">
    <location>
        <begin position="69"/>
        <end position="88"/>
    </location>
</feature>
<feature type="transmembrane region" description="Helical" evidence="6">
    <location>
        <begin position="199"/>
        <end position="216"/>
    </location>
</feature>
<comment type="subcellular location">
    <subcellularLocation>
        <location evidence="1">Membrane</location>
        <topology evidence="1">Multi-pass membrane protein</topology>
    </subcellularLocation>
</comment>
<keyword evidence="2 6" id="KW-0812">Transmembrane</keyword>
<organism evidence="7 8">
    <name type="scientific">Candidatus Enterocloster excrementigallinarum</name>
    <dbReference type="NCBI Taxonomy" id="2838558"/>
    <lineage>
        <taxon>Bacteria</taxon>
        <taxon>Bacillati</taxon>
        <taxon>Bacillota</taxon>
        <taxon>Clostridia</taxon>
        <taxon>Lachnospirales</taxon>
        <taxon>Lachnospiraceae</taxon>
        <taxon>Enterocloster</taxon>
    </lineage>
</organism>
<evidence type="ECO:0000313" key="8">
    <source>
        <dbReference type="Proteomes" id="UP000823863"/>
    </source>
</evidence>
<evidence type="ECO:0000256" key="2">
    <source>
        <dbReference type="ARBA" id="ARBA00022692"/>
    </source>
</evidence>
<feature type="transmembrane region" description="Helical" evidence="6">
    <location>
        <begin position="410"/>
        <end position="431"/>
    </location>
</feature>
<feature type="transmembrane region" description="Helical" evidence="6">
    <location>
        <begin position="304"/>
        <end position="329"/>
    </location>
</feature>
<dbReference type="AlphaFoldDB" id="A0A9D2PWM6"/>
<dbReference type="InterPro" id="IPR001182">
    <property type="entry name" value="FtsW/RodA"/>
</dbReference>
<dbReference type="GO" id="GO:0005886">
    <property type="term" value="C:plasma membrane"/>
    <property type="evidence" value="ECO:0007669"/>
    <property type="project" value="TreeGrafter"/>
</dbReference>